<dbReference type="GO" id="GO:0006276">
    <property type="term" value="P:plasmid maintenance"/>
    <property type="evidence" value="ECO:0007669"/>
    <property type="project" value="InterPro"/>
</dbReference>
<evidence type="ECO:0000256" key="7">
    <source>
        <dbReference type="ARBA" id="ARBA00033135"/>
    </source>
</evidence>
<dbReference type="RefSeq" id="WP_046997877.1">
    <property type="nucleotide sequence ID" value="NZ_JAIW01000015.1"/>
</dbReference>
<keyword evidence="5" id="KW-0804">Transcription</keyword>
<dbReference type="InterPro" id="IPR002712">
    <property type="entry name" value="CcdB"/>
</dbReference>
<dbReference type="Gene3D" id="2.30.30.110">
    <property type="match status" value="1"/>
</dbReference>
<dbReference type="Proteomes" id="UP000035154">
    <property type="component" value="Unassembled WGS sequence"/>
</dbReference>
<comment type="caution">
    <text evidence="8">The sequence shown here is derived from an EMBL/GenBank/DDBJ whole genome shotgun (WGS) entry which is preliminary data.</text>
</comment>
<protein>
    <recommendedName>
        <fullName evidence="2">Toxin CcdB</fullName>
    </recommendedName>
    <alternativeName>
        <fullName evidence="7">Cytotoxic protein CcdB</fullName>
    </alternativeName>
    <alternativeName>
        <fullName evidence="6">Protein LetD</fullName>
    </alternativeName>
</protein>
<proteinExistence type="inferred from homology"/>
<evidence type="ECO:0000313" key="9">
    <source>
        <dbReference type="Proteomes" id="UP000035154"/>
    </source>
</evidence>
<evidence type="ECO:0000256" key="2">
    <source>
        <dbReference type="ARBA" id="ARBA00015075"/>
    </source>
</evidence>
<comment type="similarity">
    <text evidence="1">Belongs to the CcdB toxin family.</text>
</comment>
<dbReference type="Pfam" id="PF01845">
    <property type="entry name" value="CcdB"/>
    <property type="match status" value="1"/>
</dbReference>
<evidence type="ECO:0000256" key="1">
    <source>
        <dbReference type="ARBA" id="ARBA00005230"/>
    </source>
</evidence>
<keyword evidence="4" id="KW-0805">Transcription regulation</keyword>
<accession>A0A0G9KWU3</accession>
<reference evidence="8 9" key="1">
    <citation type="submission" date="2014-01" db="EMBL/GenBank/DDBJ databases">
        <title>Development of a Comparative Genomic Fingerprinting Assay for High Resolution Genotyping of Arcobacter butzleri.</title>
        <authorList>
            <person name="Webb A.L."/>
            <person name="Inglis G.D."/>
            <person name="Kruczkiewicz P."/>
            <person name="Selinger L.B."/>
            <person name="Taboada E.N."/>
        </authorList>
    </citation>
    <scope>NUCLEOTIDE SEQUENCE [LARGE SCALE GENOMIC DNA]</scope>
    <source>
        <strain evidence="8 9">L355</strain>
    </source>
</reference>
<dbReference type="InterPro" id="IPR011067">
    <property type="entry name" value="Plasmid_toxin/cell-grow_inhib"/>
</dbReference>
<dbReference type="PATRIC" id="fig|1447263.3.peg.461"/>
<evidence type="ECO:0000256" key="3">
    <source>
        <dbReference type="ARBA" id="ARBA00022491"/>
    </source>
</evidence>
<dbReference type="AlphaFoldDB" id="A0A0G9KWU3"/>
<dbReference type="EMBL" id="JAIW01000015">
    <property type="protein sequence ID" value="KLE11072.1"/>
    <property type="molecule type" value="Genomic_DNA"/>
</dbReference>
<evidence type="ECO:0000256" key="6">
    <source>
        <dbReference type="ARBA" id="ARBA00029628"/>
    </source>
</evidence>
<evidence type="ECO:0000256" key="5">
    <source>
        <dbReference type="ARBA" id="ARBA00023163"/>
    </source>
</evidence>
<evidence type="ECO:0000256" key="4">
    <source>
        <dbReference type="ARBA" id="ARBA00023015"/>
    </source>
</evidence>
<keyword evidence="3" id="KW-0678">Repressor</keyword>
<gene>
    <name evidence="8" type="ORF">AF80_02385</name>
</gene>
<sequence>MAQFDVYKNENDETNQKVPYLLDIQNDILDSINTRVVIPLVKDKNDFKGLTKKFIIENQKVYLTTSQMGTVHKNELKTKITTLINQKEEIKNSIDFLIYGF</sequence>
<organism evidence="8 9">
    <name type="scientific">Aliarcobacter butzleri L355</name>
    <dbReference type="NCBI Taxonomy" id="1447263"/>
    <lineage>
        <taxon>Bacteria</taxon>
        <taxon>Pseudomonadati</taxon>
        <taxon>Campylobacterota</taxon>
        <taxon>Epsilonproteobacteria</taxon>
        <taxon>Campylobacterales</taxon>
        <taxon>Arcobacteraceae</taxon>
        <taxon>Aliarcobacter</taxon>
    </lineage>
</organism>
<dbReference type="GO" id="GO:0008657">
    <property type="term" value="F:DNA topoisomerase type II (double strand cut, ATP-hydrolyzing) inhibitor activity"/>
    <property type="evidence" value="ECO:0007669"/>
    <property type="project" value="InterPro"/>
</dbReference>
<name>A0A0G9KWU3_9BACT</name>
<evidence type="ECO:0000313" key="8">
    <source>
        <dbReference type="EMBL" id="KLE11072.1"/>
    </source>
</evidence>
<dbReference type="SUPFAM" id="SSF50118">
    <property type="entry name" value="Cell growth inhibitor/plasmid maintenance toxic component"/>
    <property type="match status" value="1"/>
</dbReference>